<feature type="binding site" evidence="4">
    <location>
        <position position="2"/>
    </location>
    <ligand>
        <name>Ni(2+)</name>
        <dbReference type="ChEBI" id="CHEBI:49786"/>
    </ligand>
</feature>
<proteinExistence type="inferred from homology"/>
<evidence type="ECO:0000256" key="2">
    <source>
        <dbReference type="ARBA" id="ARBA00022723"/>
    </source>
</evidence>
<dbReference type="Pfam" id="PF01155">
    <property type="entry name" value="HypA"/>
    <property type="match status" value="1"/>
</dbReference>
<keyword evidence="2 4" id="KW-0479">Metal-binding</keyword>
<protein>
    <recommendedName>
        <fullName evidence="4">Hydrogenase maturation factor HypA</fullName>
    </recommendedName>
</protein>
<dbReference type="InterPro" id="IPR000688">
    <property type="entry name" value="HypA/HybF"/>
</dbReference>
<dbReference type="EMBL" id="RXGA01000003">
    <property type="protein sequence ID" value="RWX72896.1"/>
    <property type="molecule type" value="Genomic_DNA"/>
</dbReference>
<organism evidence="5 6">
    <name type="scientific">Methanosuratincola subterraneus</name>
    <dbReference type="NCBI Taxonomy" id="2593994"/>
    <lineage>
        <taxon>Archaea</taxon>
        <taxon>Thermoproteota</taxon>
        <taxon>Methanosuratincolia</taxon>
        <taxon>Candidatus Methanomethylicales</taxon>
        <taxon>Candidatus Methanomethylicaceae</taxon>
        <taxon>Candidatus Methanosuratincola (ex Vanwonterghem et al. 2016)</taxon>
    </lineage>
</organism>
<sequence length="124" mass="13682">MHEFSLASSLVQYVSDAAKKSGIAEIKEIHIEVGEMTHIDPRQLKFCIKIASQNTIADGSRVFIKKRMPVLKCLKCGATTELKGGKNLSDYTMACRSCGSQDVELERGKELVLKRIKGIKKGTP</sequence>
<feature type="binding site" evidence="4">
    <location>
        <position position="98"/>
    </location>
    <ligand>
        <name>Zn(2+)</name>
        <dbReference type="ChEBI" id="CHEBI:29105"/>
    </ligand>
</feature>
<reference evidence="5 6" key="1">
    <citation type="submission" date="2018-12" db="EMBL/GenBank/DDBJ databases">
        <title>The complete genome of the methanogenic archaea of the candidate phylum Verstraetearchaeota, obtained from the metagenome of underground thermal water.</title>
        <authorList>
            <person name="Kadnikov V.V."/>
            <person name="Mardanov A.V."/>
            <person name="Beletsky A.V."/>
            <person name="Karnachuk O.V."/>
            <person name="Ravin N.V."/>
        </authorList>
    </citation>
    <scope>NUCLEOTIDE SEQUENCE [LARGE SCALE GENOMIC DNA]</scope>
    <source>
        <strain evidence="5">Ch88</strain>
    </source>
</reference>
<evidence type="ECO:0000256" key="3">
    <source>
        <dbReference type="ARBA" id="ARBA00022833"/>
    </source>
</evidence>
<dbReference type="Gene3D" id="3.30.2320.80">
    <property type="match status" value="1"/>
</dbReference>
<comment type="similarity">
    <text evidence="4">Belongs to the HypA/HybF family.</text>
</comment>
<name>A0A3S3RM66_METS7</name>
<comment type="caution">
    <text evidence="5">The sequence shown here is derived from an EMBL/GenBank/DDBJ whole genome shotgun (WGS) entry which is preliminary data.</text>
</comment>
<dbReference type="GO" id="GO:0051604">
    <property type="term" value="P:protein maturation"/>
    <property type="evidence" value="ECO:0007669"/>
    <property type="project" value="InterPro"/>
</dbReference>
<comment type="function">
    <text evidence="4">Involved in the maturation of [NiFe] hydrogenases. Required for nickel insertion into the metal center of the hydrogenase.</text>
</comment>
<dbReference type="Proteomes" id="UP000288215">
    <property type="component" value="Unassembled WGS sequence"/>
</dbReference>
<dbReference type="PANTHER" id="PTHR34535:SF3">
    <property type="entry name" value="HYDROGENASE MATURATION FACTOR HYPA"/>
    <property type="match status" value="1"/>
</dbReference>
<evidence type="ECO:0000313" key="5">
    <source>
        <dbReference type="EMBL" id="RWX72896.1"/>
    </source>
</evidence>
<feature type="binding site" evidence="4">
    <location>
        <position position="76"/>
    </location>
    <ligand>
        <name>Zn(2+)</name>
        <dbReference type="ChEBI" id="CHEBI:29105"/>
    </ligand>
</feature>
<dbReference type="NCBIfam" id="TIGR00100">
    <property type="entry name" value="hypA"/>
    <property type="match status" value="1"/>
</dbReference>
<dbReference type="PANTHER" id="PTHR34535">
    <property type="entry name" value="HYDROGENASE MATURATION FACTOR HYPA"/>
    <property type="match status" value="1"/>
</dbReference>
<feature type="binding site" evidence="4">
    <location>
        <position position="73"/>
    </location>
    <ligand>
        <name>Zn(2+)</name>
        <dbReference type="ChEBI" id="CHEBI:29105"/>
    </ligand>
</feature>
<gene>
    <name evidence="4" type="primary">hypA</name>
    <name evidence="5" type="ORF">Metus_0870</name>
</gene>
<evidence type="ECO:0000313" key="6">
    <source>
        <dbReference type="Proteomes" id="UP000288215"/>
    </source>
</evidence>
<dbReference type="AlphaFoldDB" id="A0A3S3RM66"/>
<keyword evidence="1 4" id="KW-0533">Nickel</keyword>
<dbReference type="HAMAP" id="MF_00213">
    <property type="entry name" value="HypA_HybF"/>
    <property type="match status" value="1"/>
</dbReference>
<evidence type="ECO:0000256" key="4">
    <source>
        <dbReference type="HAMAP-Rule" id="MF_00213"/>
    </source>
</evidence>
<keyword evidence="3 4" id="KW-0862">Zinc</keyword>
<dbReference type="PIRSF" id="PIRSF004761">
    <property type="entry name" value="Hydrgn_mat_HypA"/>
    <property type="match status" value="1"/>
</dbReference>
<accession>A0A3S3RM66</accession>
<dbReference type="GO" id="GO:0008270">
    <property type="term" value="F:zinc ion binding"/>
    <property type="evidence" value="ECO:0007669"/>
    <property type="project" value="UniProtKB-UniRule"/>
</dbReference>
<dbReference type="GO" id="GO:0016151">
    <property type="term" value="F:nickel cation binding"/>
    <property type="evidence" value="ECO:0007669"/>
    <property type="project" value="UniProtKB-UniRule"/>
</dbReference>
<feature type="binding site" evidence="4">
    <location>
        <position position="95"/>
    </location>
    <ligand>
        <name>Zn(2+)</name>
        <dbReference type="ChEBI" id="CHEBI:29105"/>
    </ligand>
</feature>
<evidence type="ECO:0000256" key="1">
    <source>
        <dbReference type="ARBA" id="ARBA00022596"/>
    </source>
</evidence>